<name>A0A6P7FHG1_DIAVI</name>
<keyword evidence="2 5" id="KW-0812">Transmembrane</keyword>
<feature type="transmembrane region" description="Helical" evidence="5">
    <location>
        <begin position="50"/>
        <end position="70"/>
    </location>
</feature>
<gene>
    <name evidence="9 10 11" type="primary">LOC114328092</name>
</gene>
<reference evidence="7" key="2">
    <citation type="submission" date="2025-05" db="UniProtKB">
        <authorList>
            <consortium name="EnsemblMetazoa"/>
        </authorList>
    </citation>
    <scope>IDENTIFICATION</scope>
</reference>
<dbReference type="GO" id="GO:0015179">
    <property type="term" value="F:L-amino acid transmembrane transporter activity"/>
    <property type="evidence" value="ECO:0007669"/>
    <property type="project" value="TreeGrafter"/>
</dbReference>
<dbReference type="OrthoDB" id="1684102at2759"/>
<dbReference type="PANTHER" id="PTHR22950:SF494">
    <property type="entry name" value="GH04538P"/>
    <property type="match status" value="1"/>
</dbReference>
<dbReference type="GeneID" id="114328092"/>
<proteinExistence type="predicted"/>
<evidence type="ECO:0000256" key="2">
    <source>
        <dbReference type="ARBA" id="ARBA00022692"/>
    </source>
</evidence>
<dbReference type="AlphaFoldDB" id="A0A6P7FHG1"/>
<dbReference type="RefSeq" id="XP_028132649.1">
    <property type="nucleotide sequence ID" value="XM_028276848.1"/>
</dbReference>
<feature type="transmembrane region" description="Helical" evidence="5">
    <location>
        <begin position="365"/>
        <end position="385"/>
    </location>
</feature>
<dbReference type="KEGG" id="dvv:114328092"/>
<feature type="transmembrane region" description="Helical" evidence="5">
    <location>
        <begin position="76"/>
        <end position="100"/>
    </location>
</feature>
<dbReference type="InterPro" id="IPR013057">
    <property type="entry name" value="AA_transpt_TM"/>
</dbReference>
<evidence type="ECO:0000313" key="9">
    <source>
        <dbReference type="RefSeq" id="XP_028132649.1"/>
    </source>
</evidence>
<feature type="transmembrane region" description="Helical" evidence="5">
    <location>
        <begin position="432"/>
        <end position="450"/>
    </location>
</feature>
<feature type="domain" description="Amino acid transporter transmembrane" evidence="6">
    <location>
        <begin position="49"/>
        <end position="450"/>
    </location>
</feature>
<feature type="transmembrane region" description="Helical" evidence="5">
    <location>
        <begin position="325"/>
        <end position="345"/>
    </location>
</feature>
<accession>A0A6P7FHG1</accession>
<keyword evidence="3 5" id="KW-1133">Transmembrane helix</keyword>
<feature type="transmembrane region" description="Helical" evidence="5">
    <location>
        <begin position="247"/>
        <end position="267"/>
    </location>
</feature>
<protein>
    <submittedName>
        <fullName evidence="9 10">Proton-coupled amino acid transporter-like protein CG1139</fullName>
    </submittedName>
</protein>
<sequence length="457" mass="50841">MTTEKDNQVPSIEFSSRINLPNNDQLYTVDIEKKEYFPHEHREILHPNTYFGAVVHIIKGSLGIGIFSVPRAFKTAGLLVGTIGTIFVGILCTYNVHLLVRASHKICIRTRTPSLGFSETVEAIFHTGPSWIRPWAFCAKVFIEIALGLTYYLSAAVYVVLISESLAKLIAPYYPPAADWGLYFKLIALAILLCLCQIRELKHLVPLSLTANITIVIAFGITLYYIALTIQKVDINERHLYTDVGSLPTFISTVLFSIEGIGTIMPVENSMVTHTFVGPVGVLNVAMFSVLSVYTAMGFFGYFAFGEETEAAITQNLPNDKVPAQIVQACITLTMILSFCLVYYVPTEITWKKIEPRISQKRQNIYNVIMRIVSVTLIISIAAAAGSKMNILIDLTGAIFFSILGIFVPAVVDTMINWNDWGTLNWIMWKNVLLFVAFLVSIISGTYSAIHNMLANK</sequence>
<comment type="subcellular location">
    <subcellularLocation>
        <location evidence="1">Membrane</location>
        <topology evidence="1">Multi-pass membrane protein</topology>
    </subcellularLocation>
</comment>
<evidence type="ECO:0000256" key="4">
    <source>
        <dbReference type="ARBA" id="ARBA00023136"/>
    </source>
</evidence>
<evidence type="ECO:0000313" key="7">
    <source>
        <dbReference type="EnsemblMetazoa" id="XP_028132649.1"/>
    </source>
</evidence>
<dbReference type="Pfam" id="PF01490">
    <property type="entry name" value="Aa_trans"/>
    <property type="match status" value="1"/>
</dbReference>
<evidence type="ECO:0000256" key="1">
    <source>
        <dbReference type="ARBA" id="ARBA00004141"/>
    </source>
</evidence>
<dbReference type="RefSeq" id="XP_028132650.1">
    <property type="nucleotide sequence ID" value="XM_028276849.1"/>
</dbReference>
<evidence type="ECO:0000256" key="5">
    <source>
        <dbReference type="SAM" id="Phobius"/>
    </source>
</evidence>
<feature type="transmembrane region" description="Helical" evidence="5">
    <location>
        <begin position="279"/>
        <end position="305"/>
    </location>
</feature>
<dbReference type="PANTHER" id="PTHR22950">
    <property type="entry name" value="AMINO ACID TRANSPORTER"/>
    <property type="match status" value="1"/>
</dbReference>
<dbReference type="GO" id="GO:0005774">
    <property type="term" value="C:vacuolar membrane"/>
    <property type="evidence" value="ECO:0007669"/>
    <property type="project" value="TreeGrafter"/>
</dbReference>
<organism evidence="10">
    <name type="scientific">Diabrotica virgifera virgifera</name>
    <name type="common">western corn rootworm</name>
    <dbReference type="NCBI Taxonomy" id="50390"/>
    <lineage>
        <taxon>Eukaryota</taxon>
        <taxon>Metazoa</taxon>
        <taxon>Ecdysozoa</taxon>
        <taxon>Arthropoda</taxon>
        <taxon>Hexapoda</taxon>
        <taxon>Insecta</taxon>
        <taxon>Pterygota</taxon>
        <taxon>Neoptera</taxon>
        <taxon>Endopterygota</taxon>
        <taxon>Coleoptera</taxon>
        <taxon>Polyphaga</taxon>
        <taxon>Cucujiformia</taxon>
        <taxon>Chrysomeloidea</taxon>
        <taxon>Chrysomelidae</taxon>
        <taxon>Galerucinae</taxon>
        <taxon>Diabroticina</taxon>
        <taxon>Diabroticites</taxon>
        <taxon>Diabrotica</taxon>
    </lineage>
</organism>
<keyword evidence="8" id="KW-1185">Reference proteome</keyword>
<dbReference type="EnsemblMetazoa" id="XM_028276850.2">
    <property type="protein sequence ID" value="XP_028132651.1"/>
    <property type="gene ID" value="LOC114328092"/>
</dbReference>
<feature type="transmembrane region" description="Helical" evidence="5">
    <location>
        <begin position="141"/>
        <end position="160"/>
    </location>
</feature>
<feature type="transmembrane region" description="Helical" evidence="5">
    <location>
        <begin position="205"/>
        <end position="227"/>
    </location>
</feature>
<evidence type="ECO:0000313" key="8">
    <source>
        <dbReference type="Proteomes" id="UP001652700"/>
    </source>
</evidence>
<evidence type="ECO:0000259" key="6">
    <source>
        <dbReference type="Pfam" id="PF01490"/>
    </source>
</evidence>
<evidence type="ECO:0000256" key="3">
    <source>
        <dbReference type="ARBA" id="ARBA00022989"/>
    </source>
</evidence>
<feature type="transmembrane region" description="Helical" evidence="5">
    <location>
        <begin position="180"/>
        <end position="198"/>
    </location>
</feature>
<dbReference type="EnsemblMetazoa" id="XM_028276849.2">
    <property type="protein sequence ID" value="XP_028132650.1"/>
    <property type="gene ID" value="LOC114328092"/>
</dbReference>
<dbReference type="EnsemblMetazoa" id="XM_028276848.2">
    <property type="protein sequence ID" value="XP_028132649.1"/>
    <property type="gene ID" value="LOC114328092"/>
</dbReference>
<evidence type="ECO:0000313" key="10">
    <source>
        <dbReference type="RefSeq" id="XP_028132650.1"/>
    </source>
</evidence>
<feature type="transmembrane region" description="Helical" evidence="5">
    <location>
        <begin position="391"/>
        <end position="412"/>
    </location>
</feature>
<keyword evidence="4 5" id="KW-0472">Membrane</keyword>
<dbReference type="Proteomes" id="UP001652700">
    <property type="component" value="Unplaced"/>
</dbReference>
<reference evidence="9 10" key="1">
    <citation type="submission" date="2025-04" db="UniProtKB">
        <authorList>
            <consortium name="RefSeq"/>
        </authorList>
    </citation>
    <scope>IDENTIFICATION</scope>
    <source>
        <tissue evidence="9 10">Whole insect</tissue>
    </source>
</reference>
<dbReference type="RefSeq" id="XP_028132651.1">
    <property type="nucleotide sequence ID" value="XM_028276850.1"/>
</dbReference>
<evidence type="ECO:0000313" key="11">
    <source>
        <dbReference type="RefSeq" id="XP_028132651.1"/>
    </source>
</evidence>